<dbReference type="Proteomes" id="UP001595765">
    <property type="component" value="Unassembled WGS sequence"/>
</dbReference>
<feature type="domain" description="SsuA/THI5-like" evidence="2">
    <location>
        <begin position="93"/>
        <end position="222"/>
    </location>
</feature>
<keyword evidence="1" id="KW-0732">Signal</keyword>
<proteinExistence type="predicted"/>
<protein>
    <submittedName>
        <fullName evidence="3">ABC transporter substrate-binding protein</fullName>
    </submittedName>
</protein>
<evidence type="ECO:0000313" key="4">
    <source>
        <dbReference type="Proteomes" id="UP001595765"/>
    </source>
</evidence>
<dbReference type="InterPro" id="IPR015168">
    <property type="entry name" value="SsuA/THI5"/>
</dbReference>
<dbReference type="EMBL" id="JBHSBB010000018">
    <property type="protein sequence ID" value="MFC4034825.1"/>
    <property type="molecule type" value="Genomic_DNA"/>
</dbReference>
<evidence type="ECO:0000259" key="2">
    <source>
        <dbReference type="Pfam" id="PF09084"/>
    </source>
</evidence>
<feature type="signal peptide" evidence="1">
    <location>
        <begin position="1"/>
        <end position="31"/>
    </location>
</feature>
<dbReference type="RefSeq" id="WP_386433724.1">
    <property type="nucleotide sequence ID" value="NZ_JBHSBB010000018.1"/>
</dbReference>
<dbReference type="PANTHER" id="PTHR30024:SF48">
    <property type="entry name" value="ABC TRANSPORTER SUBSTRATE-BINDING PROTEIN"/>
    <property type="match status" value="1"/>
</dbReference>
<feature type="chain" id="PRO_5046123921" evidence="1">
    <location>
        <begin position="32"/>
        <end position="355"/>
    </location>
</feature>
<dbReference type="Gene3D" id="3.40.190.10">
    <property type="entry name" value="Periplasmic binding protein-like II"/>
    <property type="match status" value="2"/>
</dbReference>
<dbReference type="SUPFAM" id="SSF53850">
    <property type="entry name" value="Periplasmic binding protein-like II"/>
    <property type="match status" value="1"/>
</dbReference>
<evidence type="ECO:0000256" key="1">
    <source>
        <dbReference type="SAM" id="SignalP"/>
    </source>
</evidence>
<comment type="caution">
    <text evidence="3">The sequence shown here is derived from an EMBL/GenBank/DDBJ whole genome shotgun (WGS) entry which is preliminary data.</text>
</comment>
<dbReference type="Pfam" id="PF09084">
    <property type="entry name" value="NMT1"/>
    <property type="match status" value="1"/>
</dbReference>
<dbReference type="PROSITE" id="PS51257">
    <property type="entry name" value="PROKAR_LIPOPROTEIN"/>
    <property type="match status" value="1"/>
</dbReference>
<organism evidence="3 4">
    <name type="scientific">Streptomyces polygonati</name>
    <dbReference type="NCBI Taxonomy" id="1617087"/>
    <lineage>
        <taxon>Bacteria</taxon>
        <taxon>Bacillati</taxon>
        <taxon>Actinomycetota</taxon>
        <taxon>Actinomycetes</taxon>
        <taxon>Kitasatosporales</taxon>
        <taxon>Streptomycetaceae</taxon>
        <taxon>Streptomyces</taxon>
    </lineage>
</organism>
<sequence>MPKSRIAALAGSLVAIVLTLTACGSSHSDSAAEDPAPAPSGTAAAAGADAADLSSVTLRFGQTGWSQAQAILKVAGLDNTPYQVKWSVFPGGDKQLQALQAGALDVASSSDIPPVFAAAATKPKWKVVATQRTNTLLQDVVAAKNSGITSIAQLKGKKVGYVQATTAHYFLYKLLVQSGLDWSDIHAVPLTPQDGVAALSSGSIDALATYGNSVITTEQQGARIIGSGQDILSGNFPYEASDKLLGDADRSAALADLLARLDKGYAFIRDGHEQDYAALMAAAAHEPEAQALSQIQADEKQIPSKVRTVSPDQIAKEQDVADTFARLGILPGKVDVASYWTDALTARLTSALSGS</sequence>
<dbReference type="PANTHER" id="PTHR30024">
    <property type="entry name" value="ALIPHATIC SULFONATES-BINDING PROTEIN-RELATED"/>
    <property type="match status" value="1"/>
</dbReference>
<reference evidence="4" key="1">
    <citation type="journal article" date="2019" name="Int. J. Syst. Evol. Microbiol.">
        <title>The Global Catalogue of Microorganisms (GCM) 10K type strain sequencing project: providing services to taxonomists for standard genome sequencing and annotation.</title>
        <authorList>
            <consortium name="The Broad Institute Genomics Platform"/>
            <consortium name="The Broad Institute Genome Sequencing Center for Infectious Disease"/>
            <person name="Wu L."/>
            <person name="Ma J."/>
        </authorList>
    </citation>
    <scope>NUCLEOTIDE SEQUENCE [LARGE SCALE GENOMIC DNA]</scope>
    <source>
        <strain evidence="4">CGMCC 4.7237</strain>
    </source>
</reference>
<evidence type="ECO:0000313" key="3">
    <source>
        <dbReference type="EMBL" id="MFC4034825.1"/>
    </source>
</evidence>
<name>A0ABV8HVF3_9ACTN</name>
<accession>A0ABV8HVF3</accession>
<gene>
    <name evidence="3" type="ORF">ACFO3J_25645</name>
</gene>
<keyword evidence="4" id="KW-1185">Reference proteome</keyword>